<dbReference type="HOGENOM" id="CLU_1972905_0_0_1"/>
<sequence length="127" mass="14756">MNLAINSDVNSALKSFNKFKVSIGHSGKVIDAVKFDLIGDEWKVMKVMSEDFSFSFIKQFCLTAYFPSSMHSLKNEYAEILLDIEEQFLFRKFHVSPDVNCNNVYNLHEKNISYCMDICYLNLNFLN</sequence>
<dbReference type="InParanoid" id="T1FGK8"/>
<gene>
    <name evidence="2" type="primary">20207957</name>
    <name evidence="1" type="ORF">HELRODRAFT_181072</name>
</gene>
<dbReference type="RefSeq" id="XP_009028596.1">
    <property type="nucleotide sequence ID" value="XM_009030348.1"/>
</dbReference>
<dbReference type="CTD" id="20207957"/>
<dbReference type="GeneID" id="20207957"/>
<dbReference type="EMBL" id="AMQM01007456">
    <property type="status" value="NOT_ANNOTATED_CDS"/>
    <property type="molecule type" value="Genomic_DNA"/>
</dbReference>
<evidence type="ECO:0000313" key="3">
    <source>
        <dbReference type="Proteomes" id="UP000015101"/>
    </source>
</evidence>
<reference evidence="1 3" key="2">
    <citation type="journal article" date="2013" name="Nature">
        <title>Insights into bilaterian evolution from three spiralian genomes.</title>
        <authorList>
            <person name="Simakov O."/>
            <person name="Marletaz F."/>
            <person name="Cho S.J."/>
            <person name="Edsinger-Gonzales E."/>
            <person name="Havlak P."/>
            <person name="Hellsten U."/>
            <person name="Kuo D.H."/>
            <person name="Larsson T."/>
            <person name="Lv J."/>
            <person name="Arendt D."/>
            <person name="Savage R."/>
            <person name="Osoegawa K."/>
            <person name="de Jong P."/>
            <person name="Grimwood J."/>
            <person name="Chapman J.A."/>
            <person name="Shapiro H."/>
            <person name="Aerts A."/>
            <person name="Otillar R.P."/>
            <person name="Terry A.Y."/>
            <person name="Boore J.L."/>
            <person name="Grigoriev I.V."/>
            <person name="Lindberg D.R."/>
            <person name="Seaver E.C."/>
            <person name="Weisblat D.A."/>
            <person name="Putnam N.H."/>
            <person name="Rokhsar D.S."/>
        </authorList>
    </citation>
    <scope>NUCLEOTIDE SEQUENCE</scope>
</reference>
<protein>
    <submittedName>
        <fullName evidence="1 2">Uncharacterized protein</fullName>
    </submittedName>
</protein>
<dbReference type="EnsemblMetazoa" id="HelroT181072">
    <property type="protein sequence ID" value="HelroP181072"/>
    <property type="gene ID" value="HelroG181072"/>
</dbReference>
<evidence type="ECO:0000313" key="2">
    <source>
        <dbReference type="EnsemblMetazoa" id="HelroP181072"/>
    </source>
</evidence>
<organism evidence="2 3">
    <name type="scientific">Helobdella robusta</name>
    <name type="common">Californian leech</name>
    <dbReference type="NCBI Taxonomy" id="6412"/>
    <lineage>
        <taxon>Eukaryota</taxon>
        <taxon>Metazoa</taxon>
        <taxon>Spiralia</taxon>
        <taxon>Lophotrochozoa</taxon>
        <taxon>Annelida</taxon>
        <taxon>Clitellata</taxon>
        <taxon>Hirudinea</taxon>
        <taxon>Rhynchobdellida</taxon>
        <taxon>Glossiphoniidae</taxon>
        <taxon>Helobdella</taxon>
    </lineage>
</organism>
<reference evidence="2" key="3">
    <citation type="submission" date="2015-06" db="UniProtKB">
        <authorList>
            <consortium name="EnsemblMetazoa"/>
        </authorList>
    </citation>
    <scope>IDENTIFICATION</scope>
</reference>
<keyword evidence="3" id="KW-1185">Reference proteome</keyword>
<dbReference type="EMBL" id="KB097620">
    <property type="protein sequence ID" value="ESN93326.1"/>
    <property type="molecule type" value="Genomic_DNA"/>
</dbReference>
<name>T1FGK8_HELRO</name>
<evidence type="ECO:0000313" key="1">
    <source>
        <dbReference type="EMBL" id="ESN93326.1"/>
    </source>
</evidence>
<proteinExistence type="predicted"/>
<reference evidence="3" key="1">
    <citation type="submission" date="2012-12" db="EMBL/GenBank/DDBJ databases">
        <authorList>
            <person name="Hellsten U."/>
            <person name="Grimwood J."/>
            <person name="Chapman J.A."/>
            <person name="Shapiro H."/>
            <person name="Aerts A."/>
            <person name="Otillar R.P."/>
            <person name="Terry A.Y."/>
            <person name="Boore J.L."/>
            <person name="Simakov O."/>
            <person name="Marletaz F."/>
            <person name="Cho S.-J."/>
            <person name="Edsinger-Gonzales E."/>
            <person name="Havlak P."/>
            <person name="Kuo D.-H."/>
            <person name="Larsson T."/>
            <person name="Lv J."/>
            <person name="Arendt D."/>
            <person name="Savage R."/>
            <person name="Osoegawa K."/>
            <person name="de Jong P."/>
            <person name="Lindberg D.R."/>
            <person name="Seaver E.C."/>
            <person name="Weisblat D.A."/>
            <person name="Putnam N.H."/>
            <person name="Grigoriev I.V."/>
            <person name="Rokhsar D.S."/>
        </authorList>
    </citation>
    <scope>NUCLEOTIDE SEQUENCE</scope>
</reference>
<dbReference type="AlphaFoldDB" id="T1FGK8"/>
<accession>T1FGK8</accession>
<dbReference type="Proteomes" id="UP000015101">
    <property type="component" value="Unassembled WGS sequence"/>
</dbReference>
<dbReference type="KEGG" id="hro:HELRODRAFT_181072"/>